<protein>
    <submittedName>
        <fullName evidence="1">Glycerol-3-phosphate dehydrogenase</fullName>
        <ecNumber evidence="1">1.1.5.3</ecNumber>
    </submittedName>
</protein>
<evidence type="ECO:0000313" key="1">
    <source>
        <dbReference type="EMBL" id="SUK81445.1"/>
    </source>
</evidence>
<dbReference type="Gene3D" id="3.50.50.60">
    <property type="entry name" value="FAD/NAD(P)-binding domain"/>
    <property type="match status" value="1"/>
</dbReference>
<sequence length="71" mass="8292">MKIIQLRLKKWLMQAGPWVDDVRSGDYARNNKKLRLTKGVHVVIDQSKFPLGQAVYFDTGKRWKNDFCNPA</sequence>
<evidence type="ECO:0000313" key="2">
    <source>
        <dbReference type="Proteomes" id="UP000254502"/>
    </source>
</evidence>
<dbReference type="Gene3D" id="3.30.9.10">
    <property type="entry name" value="D-Amino Acid Oxidase, subunit A, domain 2"/>
    <property type="match status" value="1"/>
</dbReference>
<dbReference type="Proteomes" id="UP000254502">
    <property type="component" value="Unassembled WGS sequence"/>
</dbReference>
<dbReference type="EMBL" id="UHAQ01000003">
    <property type="protein sequence ID" value="SUK81445.1"/>
    <property type="molecule type" value="Genomic_DNA"/>
</dbReference>
<gene>
    <name evidence="1" type="primary">glpD_4</name>
    <name evidence="1" type="ORF">NCTC5664_02153</name>
</gene>
<dbReference type="InterPro" id="IPR036188">
    <property type="entry name" value="FAD/NAD-bd_sf"/>
</dbReference>
<dbReference type="EC" id="1.1.5.3" evidence="1"/>
<dbReference type="AlphaFoldDB" id="A0A380DY88"/>
<accession>A0A380DY88</accession>
<keyword evidence="1" id="KW-0560">Oxidoreductase</keyword>
<reference evidence="1 2" key="1">
    <citation type="submission" date="2018-06" db="EMBL/GenBank/DDBJ databases">
        <authorList>
            <consortium name="Pathogen Informatics"/>
            <person name="Doyle S."/>
        </authorList>
    </citation>
    <scope>NUCLEOTIDE SEQUENCE [LARGE SCALE GENOMIC DNA]</scope>
    <source>
        <strain evidence="1 2">NCTC5664</strain>
    </source>
</reference>
<proteinExistence type="predicted"/>
<organism evidence="1 2">
    <name type="scientific">Staphylococcus aureus</name>
    <dbReference type="NCBI Taxonomy" id="1280"/>
    <lineage>
        <taxon>Bacteria</taxon>
        <taxon>Bacillati</taxon>
        <taxon>Bacillota</taxon>
        <taxon>Bacilli</taxon>
        <taxon>Bacillales</taxon>
        <taxon>Staphylococcaceae</taxon>
        <taxon>Staphylococcus</taxon>
    </lineage>
</organism>
<dbReference type="GO" id="GO:0004368">
    <property type="term" value="F:glycerol-3-phosphate dehydrogenase (quinone) activity"/>
    <property type="evidence" value="ECO:0007669"/>
    <property type="project" value="UniProtKB-EC"/>
</dbReference>
<name>A0A380DY88_STAAU</name>